<dbReference type="PANTHER" id="PTHR39405:SF1">
    <property type="entry name" value="DSC E3 UBIQUITIN LIGASE COMPLEX SUBUNIT 4"/>
    <property type="match status" value="1"/>
</dbReference>
<feature type="compositionally biased region" description="Basic residues" evidence="1">
    <location>
        <begin position="61"/>
        <end position="75"/>
    </location>
</feature>
<dbReference type="EMBL" id="JAPEVB010000002">
    <property type="protein sequence ID" value="KAJ4394748.1"/>
    <property type="molecule type" value="Genomic_DNA"/>
</dbReference>
<reference evidence="4" key="1">
    <citation type="submission" date="2022-10" db="EMBL/GenBank/DDBJ databases">
        <title>Tapping the CABI collections for fungal endophytes: first genome assemblies for Collariella, Neodidymelliopsis, Ascochyta clinopodiicola, Didymella pomorum, Didymosphaeria variabile, Neocosmospora piperis and Neocucurbitaria cava.</title>
        <authorList>
            <person name="Hill R."/>
        </authorList>
    </citation>
    <scope>NUCLEOTIDE SEQUENCE</scope>
    <source>
        <strain evidence="4">IMI 355082</strain>
    </source>
</reference>
<dbReference type="InterPro" id="IPR038967">
    <property type="entry name" value="Dsc4-like"/>
</dbReference>
<dbReference type="GO" id="GO:0005783">
    <property type="term" value="C:endoplasmic reticulum"/>
    <property type="evidence" value="ECO:0007669"/>
    <property type="project" value="TreeGrafter"/>
</dbReference>
<keyword evidence="5" id="KW-1185">Reference proteome</keyword>
<organism evidence="4 5">
    <name type="scientific">Gnomoniopsis smithogilvyi</name>
    <dbReference type="NCBI Taxonomy" id="1191159"/>
    <lineage>
        <taxon>Eukaryota</taxon>
        <taxon>Fungi</taxon>
        <taxon>Dikarya</taxon>
        <taxon>Ascomycota</taxon>
        <taxon>Pezizomycotina</taxon>
        <taxon>Sordariomycetes</taxon>
        <taxon>Sordariomycetidae</taxon>
        <taxon>Diaporthales</taxon>
        <taxon>Gnomoniaceae</taxon>
        <taxon>Gnomoniopsis</taxon>
    </lineage>
</organism>
<evidence type="ECO:0000256" key="1">
    <source>
        <dbReference type="SAM" id="MobiDB-lite"/>
    </source>
</evidence>
<sequence>MNNDPTAASDPARLPPTLDDRDSDAGSQDEGDQYRRARSDDEGQDNVGEGSSHRQDTQNPRRSRGRRRRSSKIRRAKAGIAKKLDFMTHLMSSLDVVIFAELCILYYMDCSFIRLVMRALVQYMYLTPKPEEFVKLMPPPRPQMYTVFGSNGICMLVHLIFSLPEAGETMRGYLHGGVIIDFIGQKAPTSRLSLLLLDCLILILQCVMCAIWMEKDRLKRIETTLKNVSAGGVPKTRDTTTLAETSAAVDVLSGAPTSTQDLDSEERGVMRDDPLGANQTTDIEMQPLMRDQPPGDADSGGTGDSGIMEARFRRILRTAGGSDATEGPSRPSLLDVLLSGNALLVNLHVPHAIRTLVADNASDPSGYVAGYPLRLTGYGTRIAQLAAESQVRLERARQQRS</sequence>
<dbReference type="GO" id="GO:0032933">
    <property type="term" value="P:SREBP signaling pathway"/>
    <property type="evidence" value="ECO:0007669"/>
    <property type="project" value="InterPro"/>
</dbReference>
<gene>
    <name evidence="4" type="ORF">N0V93_003967</name>
</gene>
<feature type="region of interest" description="Disordered" evidence="1">
    <location>
        <begin position="253"/>
        <end position="282"/>
    </location>
</feature>
<feature type="region of interest" description="Disordered" evidence="1">
    <location>
        <begin position="1"/>
        <end position="75"/>
    </location>
</feature>
<comment type="caution">
    <text evidence="4">The sequence shown here is derived from an EMBL/GenBank/DDBJ whole genome shotgun (WGS) entry which is preliminary data.</text>
</comment>
<feature type="transmembrane region" description="Helical" evidence="2">
    <location>
        <begin position="192"/>
        <end position="213"/>
    </location>
</feature>
<feature type="compositionally biased region" description="Basic and acidic residues" evidence="1">
    <location>
        <begin position="32"/>
        <end position="41"/>
    </location>
</feature>
<evidence type="ECO:0000313" key="5">
    <source>
        <dbReference type="Proteomes" id="UP001140453"/>
    </source>
</evidence>
<proteinExistence type="predicted"/>
<feature type="compositionally biased region" description="Basic and acidic residues" evidence="1">
    <location>
        <begin position="265"/>
        <end position="274"/>
    </location>
</feature>
<name>A0A9W8YZN7_9PEZI</name>
<feature type="domain" description="DUF1746" evidence="3">
    <location>
        <begin position="93"/>
        <end position="208"/>
    </location>
</feature>
<feature type="transmembrane region" description="Helical" evidence="2">
    <location>
        <begin position="86"/>
        <end position="108"/>
    </location>
</feature>
<dbReference type="GO" id="GO:0044695">
    <property type="term" value="C:Dsc E3 ubiquitin ligase complex"/>
    <property type="evidence" value="ECO:0007669"/>
    <property type="project" value="InterPro"/>
</dbReference>
<evidence type="ECO:0000313" key="4">
    <source>
        <dbReference type="EMBL" id="KAJ4394748.1"/>
    </source>
</evidence>
<dbReference type="Pfam" id="PF08508">
    <property type="entry name" value="DUF1746"/>
    <property type="match status" value="1"/>
</dbReference>
<evidence type="ECO:0000259" key="3">
    <source>
        <dbReference type="Pfam" id="PF08508"/>
    </source>
</evidence>
<dbReference type="PANTHER" id="PTHR39405">
    <property type="entry name" value="DSC E3 UBIQUITIN LIGASE COMPLEX SUBUNIT 4"/>
    <property type="match status" value="1"/>
</dbReference>
<dbReference type="InterPro" id="IPR013715">
    <property type="entry name" value="DUF1746"/>
</dbReference>
<accession>A0A9W8YZN7</accession>
<dbReference type="AlphaFoldDB" id="A0A9W8YZN7"/>
<protein>
    <recommendedName>
        <fullName evidence="3">DUF1746 domain-containing protein</fullName>
    </recommendedName>
</protein>
<keyword evidence="2" id="KW-0472">Membrane</keyword>
<keyword evidence="2" id="KW-0812">Transmembrane</keyword>
<keyword evidence="2" id="KW-1133">Transmembrane helix</keyword>
<evidence type="ECO:0000256" key="2">
    <source>
        <dbReference type="SAM" id="Phobius"/>
    </source>
</evidence>
<dbReference type="Proteomes" id="UP001140453">
    <property type="component" value="Unassembled WGS sequence"/>
</dbReference>
<dbReference type="OrthoDB" id="5428737at2759"/>